<reference evidence="1" key="1">
    <citation type="submission" date="2014-09" db="EMBL/GenBank/DDBJ databases">
        <authorList>
            <person name="Magalhaes I.L.F."/>
            <person name="Oliveira U."/>
            <person name="Santos F.R."/>
            <person name="Vidigal T.H.D.A."/>
            <person name="Brescovit A.D."/>
            <person name="Santos A.J."/>
        </authorList>
    </citation>
    <scope>NUCLEOTIDE SEQUENCE</scope>
    <source>
        <tissue evidence="1">Shoot tissue taken approximately 20 cm above the soil surface</tissue>
    </source>
</reference>
<dbReference type="AlphaFoldDB" id="A0A0A8Z329"/>
<proteinExistence type="predicted"/>
<dbReference type="EMBL" id="GBRH01264694">
    <property type="protein sequence ID" value="JAD33201.1"/>
    <property type="molecule type" value="Transcribed_RNA"/>
</dbReference>
<evidence type="ECO:0000313" key="1">
    <source>
        <dbReference type="EMBL" id="JAD33201.1"/>
    </source>
</evidence>
<reference evidence="1" key="2">
    <citation type="journal article" date="2015" name="Data Brief">
        <title>Shoot transcriptome of the giant reed, Arundo donax.</title>
        <authorList>
            <person name="Barrero R.A."/>
            <person name="Guerrero F.D."/>
            <person name="Moolhuijzen P."/>
            <person name="Goolsby J.A."/>
            <person name="Tidwell J."/>
            <person name="Bellgard S.E."/>
            <person name="Bellgard M.I."/>
        </authorList>
    </citation>
    <scope>NUCLEOTIDE SEQUENCE</scope>
    <source>
        <tissue evidence="1">Shoot tissue taken approximately 20 cm above the soil surface</tissue>
    </source>
</reference>
<organism evidence="1">
    <name type="scientific">Arundo donax</name>
    <name type="common">Giant reed</name>
    <name type="synonym">Donax arundinaceus</name>
    <dbReference type="NCBI Taxonomy" id="35708"/>
    <lineage>
        <taxon>Eukaryota</taxon>
        <taxon>Viridiplantae</taxon>
        <taxon>Streptophyta</taxon>
        <taxon>Embryophyta</taxon>
        <taxon>Tracheophyta</taxon>
        <taxon>Spermatophyta</taxon>
        <taxon>Magnoliopsida</taxon>
        <taxon>Liliopsida</taxon>
        <taxon>Poales</taxon>
        <taxon>Poaceae</taxon>
        <taxon>PACMAD clade</taxon>
        <taxon>Arundinoideae</taxon>
        <taxon>Arundineae</taxon>
        <taxon>Arundo</taxon>
    </lineage>
</organism>
<accession>A0A0A8Z329</accession>
<protein>
    <submittedName>
        <fullName evidence="1">Uncharacterized protein</fullName>
    </submittedName>
</protein>
<sequence>MRPICGAITWRESPKMTSPGTATRGITHAATGLMDDTAKCGSYHSKGGSYHPLQQIWTQT</sequence>
<name>A0A0A8Z329_ARUDO</name>